<dbReference type="EMBL" id="JAUTXU010000394">
    <property type="protein sequence ID" value="KAK3681846.1"/>
    <property type="molecule type" value="Genomic_DNA"/>
</dbReference>
<name>A0ACC3MAE2_9PEZI</name>
<dbReference type="Proteomes" id="UP001281147">
    <property type="component" value="Unassembled WGS sequence"/>
</dbReference>
<protein>
    <submittedName>
        <fullName evidence="1">Uncharacterized protein</fullName>
    </submittedName>
</protein>
<gene>
    <name evidence="1" type="ORF">LTR37_020830</name>
</gene>
<comment type="caution">
    <text evidence="1">The sequence shown here is derived from an EMBL/GenBank/DDBJ whole genome shotgun (WGS) entry which is preliminary data.</text>
</comment>
<proteinExistence type="predicted"/>
<evidence type="ECO:0000313" key="2">
    <source>
        <dbReference type="Proteomes" id="UP001281147"/>
    </source>
</evidence>
<keyword evidence="2" id="KW-1185">Reference proteome</keyword>
<reference evidence="1" key="1">
    <citation type="submission" date="2023-07" db="EMBL/GenBank/DDBJ databases">
        <title>Black Yeasts Isolated from many extreme environments.</title>
        <authorList>
            <person name="Coleine C."/>
            <person name="Stajich J.E."/>
            <person name="Selbmann L."/>
        </authorList>
    </citation>
    <scope>NUCLEOTIDE SEQUENCE</scope>
    <source>
        <strain evidence="1">CCFEE 5714</strain>
    </source>
</reference>
<evidence type="ECO:0000313" key="1">
    <source>
        <dbReference type="EMBL" id="KAK3681846.1"/>
    </source>
</evidence>
<organism evidence="1 2">
    <name type="scientific">Vermiconidia calcicola</name>
    <dbReference type="NCBI Taxonomy" id="1690605"/>
    <lineage>
        <taxon>Eukaryota</taxon>
        <taxon>Fungi</taxon>
        <taxon>Dikarya</taxon>
        <taxon>Ascomycota</taxon>
        <taxon>Pezizomycotina</taxon>
        <taxon>Dothideomycetes</taxon>
        <taxon>Dothideomycetidae</taxon>
        <taxon>Mycosphaerellales</taxon>
        <taxon>Extremaceae</taxon>
        <taxon>Vermiconidia</taxon>
    </lineage>
</organism>
<sequence length="613" mass="67597">MATRKYSIDAAVSAQMAEKSGSVHMESASRTPSDEVEVRRASIKEEVRQVTDLTAKEQYSKLGAAIKADKRFCLWTLYTMLLVFGWGYDNGLSGVAIAFPAFREYYGHYYAQGDQFVIPALWQSLWNAASTIGQVFGGYAAGQFADILGRKLLLYTAVTLSLASSFALVFAPSLPVLFLSKLLLGLSIGLSTAIPPLYVTENAPANLRSTASSLTNVTIVLGFFVSSLTGYGASKIDGVWSYKLAFCMTFLVPAIYACGLPFFPESPVWYMKKGTSLTHLPTSSAPFSGLETPSQISSSQFDVELQRLEPKLNLIVLLGREENARRSCLRLFGKDSDIDGRIEMMRLELKKGEDSAHDSKFSQTSWRAIFSKEHRARTFVAVLGLQSQNFSGGYFANTYQTYYFELIGQADPFRLTAISSTLQFLANLVAVVLSDVIPRRKGLVGGGVILMFWSVIIAGCSMAPTTNAAAVTALLAFMITWSMLYTATVGCYGWAVAQETAAQATRPKTISFVLICQQLTALMLSSVFPFFINPDQLNWGGKIMFLFVGAEFFIMTGLYFFQPETKNRTNVDIDMLYDAGIPQRKFKNFAVVDGQVVENEDKKGFLSRFSRKA</sequence>
<accession>A0ACC3MAE2</accession>